<name>A0A4P9XFG5_9FUNG</name>
<reference evidence="3" key="1">
    <citation type="journal article" date="2018" name="Nat. Microbiol.">
        <title>Leveraging single-cell genomics to expand the fungal tree of life.</title>
        <authorList>
            <person name="Ahrendt S.R."/>
            <person name="Quandt C.A."/>
            <person name="Ciobanu D."/>
            <person name="Clum A."/>
            <person name="Salamov A."/>
            <person name="Andreopoulos B."/>
            <person name="Cheng J.F."/>
            <person name="Woyke T."/>
            <person name="Pelin A."/>
            <person name="Henrissat B."/>
            <person name="Reynolds N.K."/>
            <person name="Benny G.L."/>
            <person name="Smith M.E."/>
            <person name="James T.Y."/>
            <person name="Grigoriev I.V."/>
        </authorList>
    </citation>
    <scope>NUCLEOTIDE SEQUENCE [LARGE SCALE GENOMIC DNA]</scope>
    <source>
        <strain evidence="3">ATCC 52028</strain>
    </source>
</reference>
<dbReference type="EMBL" id="ML014111">
    <property type="protein sequence ID" value="RKP04317.1"/>
    <property type="molecule type" value="Genomic_DNA"/>
</dbReference>
<feature type="domain" description="25S rRNA (uridine-N(3))-methyltransferase BMT5-like" evidence="1">
    <location>
        <begin position="8"/>
        <end position="183"/>
    </location>
</feature>
<dbReference type="PANTHER" id="PTHR11538:SF26">
    <property type="entry name" value="FERREDOXIN-FOLD ANTICODON-BINDING DOMAIN-CONTAINING PROTEIN 1"/>
    <property type="match status" value="1"/>
</dbReference>
<feature type="non-terminal residue" evidence="2">
    <location>
        <position position="1"/>
    </location>
</feature>
<dbReference type="PANTHER" id="PTHR11538">
    <property type="entry name" value="PHENYLALANYL-TRNA SYNTHETASE"/>
    <property type="match status" value="1"/>
</dbReference>
<dbReference type="GO" id="GO:0005737">
    <property type="term" value="C:cytoplasm"/>
    <property type="evidence" value="ECO:0007669"/>
    <property type="project" value="TreeGrafter"/>
</dbReference>
<sequence length="209" mass="22711">YPSGSQTLLVGEGNFSFASALATKWGDAATLIATAFDPQAVCAGKYADSAAHTANVVARGGQVLYGVDATQLADDKRFVPQTFDIVAFHFPHVGLGIKDQDRNVAANQALLTGFFHAAKPLLKRPASGQGSRYAEWGAIHVTLKTGMPYELWNVKRLAFYAGLRVLEAFPFDAARWPGYTHRRTLGFKPGLSVDANAEILKRECKTYVF</sequence>
<evidence type="ECO:0000313" key="3">
    <source>
        <dbReference type="Proteomes" id="UP000274922"/>
    </source>
</evidence>
<evidence type="ECO:0000259" key="1">
    <source>
        <dbReference type="Pfam" id="PF10354"/>
    </source>
</evidence>
<dbReference type="STRING" id="1555241.A0A4P9XFG5"/>
<accession>A0A4P9XFG5</accession>
<dbReference type="AlphaFoldDB" id="A0A4P9XFG5"/>
<dbReference type="Pfam" id="PF10354">
    <property type="entry name" value="BMT5-like"/>
    <property type="match status" value="1"/>
</dbReference>
<organism evidence="2 3">
    <name type="scientific">Caulochytrium protostelioides</name>
    <dbReference type="NCBI Taxonomy" id="1555241"/>
    <lineage>
        <taxon>Eukaryota</taxon>
        <taxon>Fungi</taxon>
        <taxon>Fungi incertae sedis</taxon>
        <taxon>Chytridiomycota</taxon>
        <taxon>Chytridiomycota incertae sedis</taxon>
        <taxon>Chytridiomycetes</taxon>
        <taxon>Caulochytriales</taxon>
        <taxon>Caulochytriaceae</taxon>
        <taxon>Caulochytrium</taxon>
    </lineage>
</organism>
<dbReference type="GO" id="GO:0070042">
    <property type="term" value="F:rRNA (uridine-N3-)-methyltransferase activity"/>
    <property type="evidence" value="ECO:0007669"/>
    <property type="project" value="InterPro"/>
</dbReference>
<dbReference type="InterPro" id="IPR019446">
    <property type="entry name" value="BMT5-like"/>
</dbReference>
<feature type="non-terminal residue" evidence="2">
    <location>
        <position position="209"/>
    </location>
</feature>
<dbReference type="OrthoDB" id="273345at2759"/>
<gene>
    <name evidence="2" type="ORF">CXG81DRAFT_6216</name>
</gene>
<evidence type="ECO:0000313" key="2">
    <source>
        <dbReference type="EMBL" id="RKP04317.1"/>
    </source>
</evidence>
<protein>
    <recommendedName>
        <fullName evidence="1">25S rRNA (uridine-N(3))-methyltransferase BMT5-like domain-containing protein</fullName>
    </recommendedName>
</protein>
<dbReference type="Proteomes" id="UP000274922">
    <property type="component" value="Unassembled WGS sequence"/>
</dbReference>
<proteinExistence type="predicted"/>
<dbReference type="GO" id="GO:0070475">
    <property type="term" value="P:rRNA base methylation"/>
    <property type="evidence" value="ECO:0007669"/>
    <property type="project" value="InterPro"/>
</dbReference>
<keyword evidence="3" id="KW-1185">Reference proteome</keyword>